<dbReference type="InterPro" id="IPR050704">
    <property type="entry name" value="Peptidase_C85-like"/>
</dbReference>
<dbReference type="GO" id="GO:0004843">
    <property type="term" value="F:cysteine-type deubiquitinase activity"/>
    <property type="evidence" value="ECO:0007669"/>
    <property type="project" value="TreeGrafter"/>
</dbReference>
<reference evidence="3" key="1">
    <citation type="submission" date="2014-11" db="EMBL/GenBank/DDBJ databases">
        <authorList>
            <person name="Otto D Thomas"/>
            <person name="Naeem Raeece"/>
        </authorList>
    </citation>
    <scope>NUCLEOTIDE SEQUENCE</scope>
</reference>
<gene>
    <name evidence="3" type="ORF">Cvel_14679</name>
</gene>
<dbReference type="PROSITE" id="PS50802">
    <property type="entry name" value="OTU"/>
    <property type="match status" value="1"/>
</dbReference>
<feature type="region of interest" description="Disordered" evidence="1">
    <location>
        <begin position="292"/>
        <end position="322"/>
    </location>
</feature>
<protein>
    <recommendedName>
        <fullName evidence="2">OTU domain-containing protein</fullName>
    </recommendedName>
</protein>
<evidence type="ECO:0000259" key="2">
    <source>
        <dbReference type="PROSITE" id="PS50802"/>
    </source>
</evidence>
<accession>A0A0G4F278</accession>
<dbReference type="Pfam" id="PF02338">
    <property type="entry name" value="OTU"/>
    <property type="match status" value="1"/>
</dbReference>
<evidence type="ECO:0000313" key="3">
    <source>
        <dbReference type="EMBL" id="CEM05641.1"/>
    </source>
</evidence>
<organism evidence="3">
    <name type="scientific">Chromera velia CCMP2878</name>
    <dbReference type="NCBI Taxonomy" id="1169474"/>
    <lineage>
        <taxon>Eukaryota</taxon>
        <taxon>Sar</taxon>
        <taxon>Alveolata</taxon>
        <taxon>Colpodellida</taxon>
        <taxon>Chromeraceae</taxon>
        <taxon>Chromera</taxon>
    </lineage>
</organism>
<dbReference type="GO" id="GO:0016579">
    <property type="term" value="P:protein deubiquitination"/>
    <property type="evidence" value="ECO:0007669"/>
    <property type="project" value="TreeGrafter"/>
</dbReference>
<dbReference type="EMBL" id="CDMZ01000059">
    <property type="protein sequence ID" value="CEM05641.1"/>
    <property type="molecule type" value="Genomic_DNA"/>
</dbReference>
<dbReference type="VEuPathDB" id="CryptoDB:Cvel_14679"/>
<dbReference type="Gene3D" id="3.90.70.80">
    <property type="match status" value="1"/>
</dbReference>
<dbReference type="PANTHER" id="PTHR12419">
    <property type="entry name" value="OTU DOMAIN CONTAINING PROTEIN"/>
    <property type="match status" value="1"/>
</dbReference>
<dbReference type="CDD" id="cd22751">
    <property type="entry name" value="OTU_plant_OTU9-like"/>
    <property type="match status" value="1"/>
</dbReference>
<feature type="domain" description="OTU" evidence="2">
    <location>
        <begin position="185"/>
        <end position="346"/>
    </location>
</feature>
<dbReference type="SUPFAM" id="SSF54001">
    <property type="entry name" value="Cysteine proteinases"/>
    <property type="match status" value="1"/>
</dbReference>
<evidence type="ECO:0000256" key="1">
    <source>
        <dbReference type="SAM" id="MobiDB-lite"/>
    </source>
</evidence>
<feature type="region of interest" description="Disordered" evidence="1">
    <location>
        <begin position="102"/>
        <end position="136"/>
    </location>
</feature>
<dbReference type="InterPro" id="IPR003323">
    <property type="entry name" value="OTU_dom"/>
</dbReference>
<proteinExistence type="predicted"/>
<dbReference type="InterPro" id="IPR038765">
    <property type="entry name" value="Papain-like_cys_pep_sf"/>
</dbReference>
<dbReference type="AlphaFoldDB" id="A0A0G4F278"/>
<name>A0A0G4F278_9ALVE</name>
<dbReference type="PANTHER" id="PTHR12419:SF11">
    <property type="entry name" value="OTU DOMAIN-CONTAINING PROTEIN DDB_G0284757"/>
    <property type="match status" value="1"/>
</dbReference>
<sequence length="357" mass="38634">MGGCASSKTVDDREVAPTAGKMPKPNGNVKPPPCPGPFSSEIECEGSGEKLNFRLKIAGTPPSPIQATDDLIRLVVRLERSVAPSTFVCAMTKMSTRLKKLASNARMRSSQKLSAASQGSLASVPESGSDKAEGEKESALMSNALSGFKSTSASASASATPASSRAAEPVEGMELLGDRLKHVDCEMVKIGDDGNCLFRSCSWNLFGTEDFHAYVRHCAVSRMWEERGEFGAFLGEEALREYLREMAEDRTWGDELSVRAVADYFGCTVHIVTTNKENWYLKYLPSAPVSRNGADVLDEPDKQKKQRGSGKETQSSSEAPAHSHLTEAHLFLTYISPVHYNAFRQLSPIPCDEDGGG</sequence>
<feature type="region of interest" description="Disordered" evidence="1">
    <location>
        <begin position="1"/>
        <end position="41"/>
    </location>
</feature>
<feature type="compositionally biased region" description="Polar residues" evidence="1">
    <location>
        <begin position="106"/>
        <end position="121"/>
    </location>
</feature>